<name>A0A504JDJ0_9FLAO</name>
<dbReference type="Pfam" id="PF19852">
    <property type="entry name" value="DUF6327"/>
    <property type="match status" value="1"/>
</dbReference>
<dbReference type="RefSeq" id="WP_140594776.1">
    <property type="nucleotide sequence ID" value="NZ_VFWZ01000005.1"/>
</dbReference>
<dbReference type="AlphaFoldDB" id="A0A504JDJ0"/>
<proteinExistence type="predicted"/>
<keyword evidence="2" id="KW-1185">Reference proteome</keyword>
<protein>
    <recommendedName>
        <fullName evidence="3">Glutaminyl-tRNA synthetase</fullName>
    </recommendedName>
</protein>
<evidence type="ECO:0000313" key="2">
    <source>
        <dbReference type="Proteomes" id="UP000315540"/>
    </source>
</evidence>
<comment type="caution">
    <text evidence="1">The sequence shown here is derived from an EMBL/GenBank/DDBJ whole genome shotgun (WGS) entry which is preliminary data.</text>
</comment>
<dbReference type="Proteomes" id="UP000315540">
    <property type="component" value="Unassembled WGS sequence"/>
</dbReference>
<dbReference type="EMBL" id="VFWZ01000005">
    <property type="protein sequence ID" value="TPN84441.1"/>
    <property type="molecule type" value="Genomic_DNA"/>
</dbReference>
<dbReference type="OrthoDB" id="1149272at2"/>
<evidence type="ECO:0008006" key="3">
    <source>
        <dbReference type="Google" id="ProtNLM"/>
    </source>
</evidence>
<accession>A0A504JDJ0</accession>
<dbReference type="InterPro" id="IPR046290">
    <property type="entry name" value="DUF6327"/>
</dbReference>
<organism evidence="1 2">
    <name type="scientific">Aquimarina algicola</name>
    <dbReference type="NCBI Taxonomy" id="2589995"/>
    <lineage>
        <taxon>Bacteria</taxon>
        <taxon>Pseudomonadati</taxon>
        <taxon>Bacteroidota</taxon>
        <taxon>Flavobacteriia</taxon>
        <taxon>Flavobacteriales</taxon>
        <taxon>Flavobacteriaceae</taxon>
        <taxon>Aquimarina</taxon>
    </lineage>
</organism>
<reference evidence="1 2" key="1">
    <citation type="submission" date="2019-06" db="EMBL/GenBank/DDBJ databases">
        <authorList>
            <person name="Meng X."/>
        </authorList>
    </citation>
    <scope>NUCLEOTIDE SEQUENCE [LARGE SCALE GENOMIC DNA]</scope>
    <source>
        <strain evidence="1 2">M625</strain>
    </source>
</reference>
<evidence type="ECO:0000313" key="1">
    <source>
        <dbReference type="EMBL" id="TPN84441.1"/>
    </source>
</evidence>
<sequence>MKKTYSSFKEIERDLQALNLQRKISFEEIKVLKYELKEDLQPYQWLSTIMNLIKKYGVLYLLKRLFKS</sequence>
<gene>
    <name evidence="1" type="ORF">FHK87_16030</name>
</gene>